<reference evidence="1 2" key="2">
    <citation type="journal article" date="2012" name="PLoS Pathog.">
        <title>Diverse lifestyles and strategies of plant pathogenesis encoded in the genomes of eighteen Dothideomycetes fungi.</title>
        <authorList>
            <person name="Ohm R.A."/>
            <person name="Feau N."/>
            <person name="Henrissat B."/>
            <person name="Schoch C.L."/>
            <person name="Horwitz B.A."/>
            <person name="Barry K.W."/>
            <person name="Condon B.J."/>
            <person name="Copeland A.C."/>
            <person name="Dhillon B."/>
            <person name="Glaser F."/>
            <person name="Hesse C.N."/>
            <person name="Kosti I."/>
            <person name="LaButti K."/>
            <person name="Lindquist E.A."/>
            <person name="Lucas S."/>
            <person name="Salamov A.A."/>
            <person name="Bradshaw R.E."/>
            <person name="Ciuffetti L."/>
            <person name="Hamelin R.C."/>
            <person name="Kema G.H.J."/>
            <person name="Lawrence C."/>
            <person name="Scott J.A."/>
            <person name="Spatafora J.W."/>
            <person name="Turgeon B.G."/>
            <person name="de Wit P.J.G.M."/>
            <person name="Zhong S."/>
            <person name="Goodwin S.B."/>
            <person name="Grigoriev I.V."/>
        </authorList>
    </citation>
    <scope>NUCLEOTIDE SEQUENCE [LARGE SCALE GENOMIC DNA]</scope>
    <source>
        <strain evidence="2">NZE10 / CBS 128990</strain>
    </source>
</reference>
<reference evidence="2" key="1">
    <citation type="journal article" date="2012" name="PLoS Genet.">
        <title>The genomes of the fungal plant pathogens Cladosporium fulvum and Dothistroma septosporum reveal adaptation to different hosts and lifestyles but also signatures of common ancestry.</title>
        <authorList>
            <person name="de Wit P.J.G.M."/>
            <person name="van der Burgt A."/>
            <person name="Oekmen B."/>
            <person name="Stergiopoulos I."/>
            <person name="Abd-Elsalam K.A."/>
            <person name="Aerts A.L."/>
            <person name="Bahkali A.H."/>
            <person name="Beenen H.G."/>
            <person name="Chettri P."/>
            <person name="Cox M.P."/>
            <person name="Datema E."/>
            <person name="de Vries R.P."/>
            <person name="Dhillon B."/>
            <person name="Ganley A.R."/>
            <person name="Griffiths S.A."/>
            <person name="Guo Y."/>
            <person name="Hamelin R.C."/>
            <person name="Henrissat B."/>
            <person name="Kabir M.S."/>
            <person name="Jashni M.K."/>
            <person name="Kema G."/>
            <person name="Klaubauf S."/>
            <person name="Lapidus A."/>
            <person name="Levasseur A."/>
            <person name="Lindquist E."/>
            <person name="Mehrabi R."/>
            <person name="Ohm R.A."/>
            <person name="Owen T.J."/>
            <person name="Salamov A."/>
            <person name="Schwelm A."/>
            <person name="Schijlen E."/>
            <person name="Sun H."/>
            <person name="van den Burg H.A."/>
            <person name="van Ham R.C.H.J."/>
            <person name="Zhang S."/>
            <person name="Goodwin S.B."/>
            <person name="Grigoriev I.V."/>
            <person name="Collemare J."/>
            <person name="Bradshaw R.E."/>
        </authorList>
    </citation>
    <scope>NUCLEOTIDE SEQUENCE [LARGE SCALE GENOMIC DNA]</scope>
    <source>
        <strain evidence="2">NZE10 / CBS 128990</strain>
    </source>
</reference>
<dbReference type="HOGENOM" id="CLU_1137977_0_0_1"/>
<dbReference type="OrthoDB" id="5314997at2759"/>
<dbReference type="InterPro" id="IPR038883">
    <property type="entry name" value="AN11006-like"/>
</dbReference>
<keyword evidence="2" id="KW-1185">Reference proteome</keyword>
<organism evidence="1 2">
    <name type="scientific">Dothistroma septosporum (strain NZE10 / CBS 128990)</name>
    <name type="common">Red band needle blight fungus</name>
    <name type="synonym">Mycosphaerella pini</name>
    <dbReference type="NCBI Taxonomy" id="675120"/>
    <lineage>
        <taxon>Eukaryota</taxon>
        <taxon>Fungi</taxon>
        <taxon>Dikarya</taxon>
        <taxon>Ascomycota</taxon>
        <taxon>Pezizomycotina</taxon>
        <taxon>Dothideomycetes</taxon>
        <taxon>Dothideomycetidae</taxon>
        <taxon>Mycosphaerellales</taxon>
        <taxon>Mycosphaerellaceae</taxon>
        <taxon>Dothistroma</taxon>
    </lineage>
</organism>
<dbReference type="OMA" id="SWAHMAP"/>
<evidence type="ECO:0000313" key="2">
    <source>
        <dbReference type="Proteomes" id="UP000016933"/>
    </source>
</evidence>
<evidence type="ECO:0008006" key="3">
    <source>
        <dbReference type="Google" id="ProtNLM"/>
    </source>
</evidence>
<sequence>MDQSILNRLPAELRLQIFEHVYPPGDTDVNFVWGRRTPFTTRWPCPSNNHLALLSTCKQLRTEATPILLAHTRLVVRTVILDRNTKLASISNAKWQDIDPPLEIVHSWAHMAPNISSKIVLYLGEWFTWSQRAPPEAVAELVRLAQSEVGETQCHLSLGIRADSSAFGNEATRFEVVFPVTSSMPQAKFYAQEAMSARERVIDRCFDRNRMFKELRLASSKFERLFEILGQEVVAASAVEEGTG</sequence>
<gene>
    <name evidence="1" type="ORF">DOTSEDRAFT_21758</name>
</gene>
<name>N1PWY4_DOTSN</name>
<dbReference type="EMBL" id="KB446536">
    <property type="protein sequence ID" value="EME48041.1"/>
    <property type="molecule type" value="Genomic_DNA"/>
</dbReference>
<proteinExistence type="predicted"/>
<dbReference type="PANTHER" id="PTHR42085:SF1">
    <property type="entry name" value="F-BOX DOMAIN-CONTAINING PROTEIN"/>
    <property type="match status" value="1"/>
</dbReference>
<dbReference type="Proteomes" id="UP000016933">
    <property type="component" value="Unassembled WGS sequence"/>
</dbReference>
<dbReference type="PANTHER" id="PTHR42085">
    <property type="entry name" value="F-BOX DOMAIN-CONTAINING PROTEIN"/>
    <property type="match status" value="1"/>
</dbReference>
<dbReference type="AlphaFoldDB" id="N1PWY4"/>
<evidence type="ECO:0000313" key="1">
    <source>
        <dbReference type="EMBL" id="EME48041.1"/>
    </source>
</evidence>
<protein>
    <recommendedName>
        <fullName evidence="3">F-box domain-containing protein</fullName>
    </recommendedName>
</protein>
<accession>N1PWY4</accession>